<feature type="compositionally biased region" description="Basic and acidic residues" evidence="1">
    <location>
        <begin position="110"/>
        <end position="119"/>
    </location>
</feature>
<reference evidence="3" key="1">
    <citation type="submission" date="2013-09" db="EMBL/GenBank/DDBJ databases">
        <title>Corchorus olitorius genome sequencing.</title>
        <authorList>
            <person name="Alam M."/>
            <person name="Haque M.S."/>
            <person name="Islam M.S."/>
            <person name="Emdad E.M."/>
            <person name="Islam M.M."/>
            <person name="Ahmed B."/>
            <person name="Halim A."/>
            <person name="Hossen Q.M.M."/>
            <person name="Hossain M.Z."/>
            <person name="Ahmed R."/>
            <person name="Khan M.M."/>
            <person name="Islam R."/>
            <person name="Rashid M.M."/>
            <person name="Khan S.A."/>
            <person name="Rahman M.S."/>
            <person name="Alam M."/>
            <person name="Yahiya A.S."/>
            <person name="Khan M.S."/>
            <person name="Azam M.S."/>
            <person name="Haque T."/>
            <person name="Lashkar M.Z.H."/>
            <person name="Akhand A.I."/>
            <person name="Morshed G."/>
            <person name="Roy S."/>
            <person name="Uddin K.S."/>
            <person name="Rabeya T."/>
            <person name="Hossain A.S."/>
            <person name="Chowdhury A."/>
            <person name="Snigdha A.R."/>
            <person name="Mortoza M.S."/>
            <person name="Matin S.A."/>
            <person name="Hoque S.M.E."/>
            <person name="Islam M.K."/>
            <person name="Roy D.K."/>
            <person name="Haider R."/>
            <person name="Moosa M.M."/>
            <person name="Elias S.M."/>
            <person name="Hasan A.M."/>
            <person name="Jahan S."/>
            <person name="Shafiuddin M."/>
            <person name="Mahmood N."/>
            <person name="Shommy N.S."/>
        </authorList>
    </citation>
    <scope>NUCLEOTIDE SEQUENCE [LARGE SCALE GENOMIC DNA]</scope>
    <source>
        <strain evidence="3">cv. O-4</strain>
    </source>
</reference>
<gene>
    <name evidence="2" type="ORF">COLO4_11825</name>
</gene>
<protein>
    <submittedName>
        <fullName evidence="2">Single myb histone</fullName>
    </submittedName>
</protein>
<feature type="region of interest" description="Disordered" evidence="1">
    <location>
        <begin position="110"/>
        <end position="151"/>
    </location>
</feature>
<dbReference type="STRING" id="93759.A0A1R3K334"/>
<dbReference type="AlphaFoldDB" id="A0A1R3K334"/>
<evidence type="ECO:0000256" key="1">
    <source>
        <dbReference type="SAM" id="MobiDB-lite"/>
    </source>
</evidence>
<evidence type="ECO:0000313" key="3">
    <source>
        <dbReference type="Proteomes" id="UP000187203"/>
    </source>
</evidence>
<organism evidence="2 3">
    <name type="scientific">Corchorus olitorius</name>
    <dbReference type="NCBI Taxonomy" id="93759"/>
    <lineage>
        <taxon>Eukaryota</taxon>
        <taxon>Viridiplantae</taxon>
        <taxon>Streptophyta</taxon>
        <taxon>Embryophyta</taxon>
        <taxon>Tracheophyta</taxon>
        <taxon>Spermatophyta</taxon>
        <taxon>Magnoliopsida</taxon>
        <taxon>eudicotyledons</taxon>
        <taxon>Gunneridae</taxon>
        <taxon>Pentapetalae</taxon>
        <taxon>rosids</taxon>
        <taxon>malvids</taxon>
        <taxon>Malvales</taxon>
        <taxon>Malvaceae</taxon>
        <taxon>Grewioideae</taxon>
        <taxon>Apeibeae</taxon>
        <taxon>Corchorus</taxon>
    </lineage>
</organism>
<dbReference type="OrthoDB" id="608866at2759"/>
<dbReference type="Proteomes" id="UP000187203">
    <property type="component" value="Unassembled WGS sequence"/>
</dbReference>
<accession>A0A1R3K334</accession>
<keyword evidence="3" id="KW-1185">Reference proteome</keyword>
<name>A0A1R3K334_9ROSI</name>
<proteinExistence type="predicted"/>
<sequence length="185" mass="20295">MFGTKTQLPQPKGTRLKQLQNSCDTDMVKEASETAADLIAQSENKSYIAEEAVKEADKVSKMAEDMDSLLQLDKEIFKRCSGGEILPIDRKTTMLCYKLSIAVDKKKIERGEKKEERKSLNSISCGGGQPLGDLDGQPFESEEMMAEGSIGDEVLVRRRNRGCWPPFSSARAATGGGDGWPAKMA</sequence>
<comment type="caution">
    <text evidence="2">The sequence shown here is derived from an EMBL/GenBank/DDBJ whole genome shotgun (WGS) entry which is preliminary data.</text>
</comment>
<dbReference type="EMBL" id="AWUE01014766">
    <property type="protein sequence ID" value="OMP01481.1"/>
    <property type="molecule type" value="Genomic_DNA"/>
</dbReference>
<evidence type="ECO:0000313" key="2">
    <source>
        <dbReference type="EMBL" id="OMP01481.1"/>
    </source>
</evidence>